<reference evidence="8" key="1">
    <citation type="submission" date="2020-03" db="EMBL/GenBank/DDBJ databases">
        <title>Spirochaetal bacteria isolated from arthropods constitute a novel genus Entomospira genus novum within the order Spirochaetales.</title>
        <authorList>
            <person name="Grana-Miraglia L."/>
            <person name="Sikutova S."/>
            <person name="Fingerle V."/>
            <person name="Sing A."/>
            <person name="Castillo-Ramirez S."/>
            <person name="Margos G."/>
            <person name="Rudolf I."/>
        </authorList>
    </citation>
    <scope>NUCLEOTIDE SEQUENCE</scope>
    <source>
        <strain evidence="8">BR149</strain>
    </source>
</reference>
<evidence type="ECO:0000256" key="6">
    <source>
        <dbReference type="ARBA" id="ARBA00023136"/>
    </source>
</evidence>
<dbReference type="EMBL" id="JAATLM010000001">
    <property type="protein sequence ID" value="NIZ69185.1"/>
    <property type="molecule type" value="Genomic_DNA"/>
</dbReference>
<evidence type="ECO:0000256" key="3">
    <source>
        <dbReference type="ARBA" id="ARBA00022475"/>
    </source>
</evidence>
<name>A0A968KUJ4_9SPIO</name>
<dbReference type="PANTHER" id="PTHR43663:SF1">
    <property type="entry name" value="CHROMATE TRANSPORTER"/>
    <property type="match status" value="1"/>
</dbReference>
<keyword evidence="3" id="KW-1003">Cell membrane</keyword>
<dbReference type="InterPro" id="IPR052518">
    <property type="entry name" value="CHR_Transporter"/>
</dbReference>
<keyword evidence="4 7" id="KW-0812">Transmembrane</keyword>
<dbReference type="InterPro" id="IPR003370">
    <property type="entry name" value="Chromate_transpt"/>
</dbReference>
<feature type="transmembrane region" description="Helical" evidence="7">
    <location>
        <begin position="107"/>
        <end position="128"/>
    </location>
</feature>
<gene>
    <name evidence="8" type="ORF">HCT48_03025</name>
</gene>
<dbReference type="RefSeq" id="WP_167695283.1">
    <property type="nucleotide sequence ID" value="NZ_CP118181.1"/>
</dbReference>
<feature type="transmembrane region" description="Helical" evidence="7">
    <location>
        <begin position="140"/>
        <end position="159"/>
    </location>
</feature>
<dbReference type="Proteomes" id="UP000778951">
    <property type="component" value="Unassembled WGS sequence"/>
</dbReference>
<evidence type="ECO:0000256" key="2">
    <source>
        <dbReference type="ARBA" id="ARBA00005262"/>
    </source>
</evidence>
<organism evidence="8 9">
    <name type="scientific">Entomospira culicis</name>
    <dbReference type="NCBI Taxonomy" id="2719989"/>
    <lineage>
        <taxon>Bacteria</taxon>
        <taxon>Pseudomonadati</taxon>
        <taxon>Spirochaetota</taxon>
        <taxon>Spirochaetia</taxon>
        <taxon>Spirochaetales</taxon>
        <taxon>Spirochaetaceae</taxon>
        <taxon>Entomospira</taxon>
    </lineage>
</organism>
<feature type="transmembrane region" description="Helical" evidence="7">
    <location>
        <begin position="166"/>
        <end position="182"/>
    </location>
</feature>
<comment type="caution">
    <text evidence="8">The sequence shown here is derived from an EMBL/GenBank/DDBJ whole genome shotgun (WGS) entry which is preliminary data.</text>
</comment>
<feature type="transmembrane region" description="Helical" evidence="7">
    <location>
        <begin position="72"/>
        <end position="95"/>
    </location>
</feature>
<proteinExistence type="inferred from homology"/>
<accession>A0A968KUJ4</accession>
<dbReference type="AlphaFoldDB" id="A0A968KUJ4"/>
<dbReference type="Pfam" id="PF02417">
    <property type="entry name" value="Chromate_transp"/>
    <property type="match status" value="1"/>
</dbReference>
<comment type="subcellular location">
    <subcellularLocation>
        <location evidence="1">Cell membrane</location>
        <topology evidence="1">Multi-pass membrane protein</topology>
    </subcellularLocation>
</comment>
<dbReference type="GO" id="GO:0005886">
    <property type="term" value="C:plasma membrane"/>
    <property type="evidence" value="ECO:0007669"/>
    <property type="project" value="UniProtKB-SubCell"/>
</dbReference>
<comment type="similarity">
    <text evidence="2">Belongs to the chromate ion transporter (CHR) (TC 2.A.51) family.</text>
</comment>
<evidence type="ECO:0000313" key="9">
    <source>
        <dbReference type="Proteomes" id="UP000778951"/>
    </source>
</evidence>
<dbReference type="GO" id="GO:0015109">
    <property type="term" value="F:chromate transmembrane transporter activity"/>
    <property type="evidence" value="ECO:0007669"/>
    <property type="project" value="InterPro"/>
</dbReference>
<evidence type="ECO:0000256" key="5">
    <source>
        <dbReference type="ARBA" id="ARBA00022989"/>
    </source>
</evidence>
<evidence type="ECO:0000256" key="7">
    <source>
        <dbReference type="SAM" id="Phobius"/>
    </source>
</evidence>
<evidence type="ECO:0000256" key="4">
    <source>
        <dbReference type="ARBA" id="ARBA00022692"/>
    </source>
</evidence>
<evidence type="ECO:0000256" key="1">
    <source>
        <dbReference type="ARBA" id="ARBA00004651"/>
    </source>
</evidence>
<sequence>MILYIKLAWEFFLIGAISFGGGFAMLPLLERALVNKWISEQQFLDILAISQATPGAFAINLATYVGAIALPYAILGSLITTTTLSLPGFLLSYFVAYPLYRAKENPFIAILMKHLAPATLGLIGYAGVNLFLSELFTQNPTHPIHLTTALVMLLSAIILKFKLIKSVYLIFLMAFLGAILTFL</sequence>
<feature type="transmembrane region" description="Helical" evidence="7">
    <location>
        <begin position="12"/>
        <end position="34"/>
    </location>
</feature>
<keyword evidence="6 7" id="KW-0472">Membrane</keyword>
<keyword evidence="5 7" id="KW-1133">Transmembrane helix</keyword>
<dbReference type="PANTHER" id="PTHR43663">
    <property type="entry name" value="CHROMATE TRANSPORT PROTEIN-RELATED"/>
    <property type="match status" value="1"/>
</dbReference>
<keyword evidence="9" id="KW-1185">Reference proteome</keyword>
<evidence type="ECO:0000313" key="8">
    <source>
        <dbReference type="EMBL" id="NIZ69185.1"/>
    </source>
</evidence>
<protein>
    <submittedName>
        <fullName evidence="8">Chromate transporter</fullName>
    </submittedName>
</protein>